<accession>A0A645F8K1</accession>
<dbReference type="EMBL" id="VSSQ01054892">
    <property type="protein sequence ID" value="MPN08803.1"/>
    <property type="molecule type" value="Genomic_DNA"/>
</dbReference>
<evidence type="ECO:0000313" key="1">
    <source>
        <dbReference type="EMBL" id="MPN08803.1"/>
    </source>
</evidence>
<dbReference type="AlphaFoldDB" id="A0A645F8K1"/>
<gene>
    <name evidence="1" type="ORF">SDC9_156088</name>
</gene>
<proteinExistence type="predicted"/>
<protein>
    <submittedName>
        <fullName evidence="1">Uncharacterized protein</fullName>
    </submittedName>
</protein>
<name>A0A645F8K1_9ZZZZ</name>
<comment type="caution">
    <text evidence="1">The sequence shown here is derived from an EMBL/GenBank/DDBJ whole genome shotgun (WGS) entry which is preliminary data.</text>
</comment>
<sequence length="91" mass="10116">MFAENKRGAVCPRGGDKRVSVVVFADDGYVQRAGCRLPAVDDHVARRRIQQRDVANIFAPAGREDIAKEKRLHAFCSRLSEKLTMVSQSDA</sequence>
<reference evidence="1" key="1">
    <citation type="submission" date="2019-08" db="EMBL/GenBank/DDBJ databases">
        <authorList>
            <person name="Kucharzyk K."/>
            <person name="Murdoch R.W."/>
            <person name="Higgins S."/>
            <person name="Loffler F."/>
        </authorList>
    </citation>
    <scope>NUCLEOTIDE SEQUENCE</scope>
</reference>
<organism evidence="1">
    <name type="scientific">bioreactor metagenome</name>
    <dbReference type="NCBI Taxonomy" id="1076179"/>
    <lineage>
        <taxon>unclassified sequences</taxon>
        <taxon>metagenomes</taxon>
        <taxon>ecological metagenomes</taxon>
    </lineage>
</organism>